<organism evidence="4">
    <name type="scientific">Populus alba</name>
    <name type="common">White poplar</name>
    <dbReference type="NCBI Taxonomy" id="43335"/>
    <lineage>
        <taxon>Eukaryota</taxon>
        <taxon>Viridiplantae</taxon>
        <taxon>Streptophyta</taxon>
        <taxon>Embryophyta</taxon>
        <taxon>Tracheophyta</taxon>
        <taxon>Spermatophyta</taxon>
        <taxon>Magnoliopsida</taxon>
        <taxon>eudicotyledons</taxon>
        <taxon>Gunneridae</taxon>
        <taxon>Pentapetalae</taxon>
        <taxon>rosids</taxon>
        <taxon>fabids</taxon>
        <taxon>Malpighiales</taxon>
        <taxon>Salicaceae</taxon>
        <taxon>Saliceae</taxon>
        <taxon>Populus</taxon>
    </lineage>
</organism>
<dbReference type="Gene3D" id="2.60.40.420">
    <property type="entry name" value="Cupredoxins - blue copper proteins"/>
    <property type="match status" value="1"/>
</dbReference>
<dbReference type="PROSITE" id="PS51485">
    <property type="entry name" value="PHYTOCYANIN"/>
    <property type="match status" value="1"/>
</dbReference>
<feature type="chain" id="PRO_5020673574" evidence="2">
    <location>
        <begin position="25"/>
        <end position="268"/>
    </location>
</feature>
<comment type="caution">
    <text evidence="4">The sequence shown here is derived from an EMBL/GenBank/DDBJ whole genome shotgun (WGS) entry which is preliminary data.</text>
</comment>
<keyword evidence="2" id="KW-0732">Signal</keyword>
<feature type="domain" description="Phytocyanin" evidence="3">
    <location>
        <begin position="51"/>
        <end position="166"/>
    </location>
</feature>
<accession>A0A4U5Q663</accession>
<dbReference type="InterPro" id="IPR003245">
    <property type="entry name" value="Phytocyanin_dom"/>
</dbReference>
<dbReference type="InterPro" id="IPR008972">
    <property type="entry name" value="Cupredoxin"/>
</dbReference>
<dbReference type="EMBL" id="RCHU01000435">
    <property type="protein sequence ID" value="TKS05279.1"/>
    <property type="molecule type" value="Genomic_DNA"/>
</dbReference>
<gene>
    <name evidence="4" type="ORF">D5086_0000133760</name>
</gene>
<feature type="signal peptide" evidence="2">
    <location>
        <begin position="1"/>
        <end position="24"/>
    </location>
</feature>
<dbReference type="STRING" id="43335.A0A4U5Q663"/>
<evidence type="ECO:0000313" key="4">
    <source>
        <dbReference type="EMBL" id="TKS05279.1"/>
    </source>
</evidence>
<reference evidence="4" key="1">
    <citation type="submission" date="2018-10" db="EMBL/GenBank/DDBJ databases">
        <title>Population genomic analysis revealed the cold adaptation of white poplar.</title>
        <authorList>
            <person name="Liu Y.-J."/>
        </authorList>
    </citation>
    <scope>NUCLEOTIDE SEQUENCE [LARGE SCALE GENOMIC DNA]</scope>
    <source>
        <strain evidence="4">PAL-ZL1</strain>
    </source>
</reference>
<dbReference type="GO" id="GO:0009055">
    <property type="term" value="F:electron transfer activity"/>
    <property type="evidence" value="ECO:0007669"/>
    <property type="project" value="InterPro"/>
</dbReference>
<dbReference type="AlphaFoldDB" id="A0A4U5Q663"/>
<feature type="region of interest" description="Disordered" evidence="1">
    <location>
        <begin position="181"/>
        <end position="217"/>
    </location>
</feature>
<dbReference type="PANTHER" id="PTHR34052">
    <property type="entry name" value="GLYCINE-RICH PROTEIN-LIKE"/>
    <property type="match status" value="1"/>
</dbReference>
<evidence type="ECO:0000256" key="1">
    <source>
        <dbReference type="SAM" id="MobiDB-lite"/>
    </source>
</evidence>
<protein>
    <submittedName>
        <fullName evidence="4">Glycine-rich family protein</fullName>
    </submittedName>
</protein>
<dbReference type="SUPFAM" id="SSF49503">
    <property type="entry name" value="Cupredoxins"/>
    <property type="match status" value="1"/>
</dbReference>
<feature type="compositionally biased region" description="Polar residues" evidence="1">
    <location>
        <begin position="185"/>
        <end position="199"/>
    </location>
</feature>
<evidence type="ECO:0000259" key="3">
    <source>
        <dbReference type="PROSITE" id="PS51485"/>
    </source>
</evidence>
<dbReference type="PANTHER" id="PTHR34052:SF1">
    <property type="entry name" value="OS06G0216700 PROTEIN"/>
    <property type="match status" value="1"/>
</dbReference>
<evidence type="ECO:0000256" key="2">
    <source>
        <dbReference type="SAM" id="SignalP"/>
    </source>
</evidence>
<name>A0A4U5Q663_POPAL</name>
<sequence length="268" mass="30121">MARLTHAQVLILLLSASMWTISMASRQYGFNKTDWSYKRRPCPQNSTATPNKIVVGGSQNWTFGINYADWALKNGPFYFNDTLVFKYDPPSDTNTHPHSVYLLPNLWSFLKCDLSRAKVVASETQGGGDGFEFVLKSWQPHYFACGGGAGFHCNNGTMKFFVMPMFRRRIKISMNARNATPAISPDQQQTHQNDNSASEQTRRRSSRENGGVCLKKPSYLNRDGPPLDDGCPICSGTLDVPCKKTTIFIGFLFQFKDPASLSESNRQY</sequence>
<proteinExistence type="predicted"/>